<name>A0A853EU36_9MICO</name>
<feature type="region of interest" description="Disordered" evidence="1">
    <location>
        <begin position="1"/>
        <end position="75"/>
    </location>
</feature>
<comment type="caution">
    <text evidence="3">The sequence shown here is derived from an EMBL/GenBank/DDBJ whole genome shotgun (WGS) entry which is preliminary data.</text>
</comment>
<feature type="compositionally biased region" description="Polar residues" evidence="1">
    <location>
        <begin position="1"/>
        <end position="10"/>
    </location>
</feature>
<keyword evidence="4" id="KW-1185">Reference proteome</keyword>
<evidence type="ECO:0000256" key="2">
    <source>
        <dbReference type="SAM" id="Phobius"/>
    </source>
</evidence>
<organism evidence="3 4">
    <name type="scientific">Sanguibacter inulinus</name>
    <dbReference type="NCBI Taxonomy" id="60922"/>
    <lineage>
        <taxon>Bacteria</taxon>
        <taxon>Bacillati</taxon>
        <taxon>Actinomycetota</taxon>
        <taxon>Actinomycetes</taxon>
        <taxon>Micrococcales</taxon>
        <taxon>Sanguibacteraceae</taxon>
        <taxon>Sanguibacter</taxon>
    </lineage>
</organism>
<keyword evidence="2" id="KW-0472">Membrane</keyword>
<keyword evidence="2" id="KW-1133">Transmembrane helix</keyword>
<feature type="transmembrane region" description="Helical" evidence="2">
    <location>
        <begin position="92"/>
        <end position="112"/>
    </location>
</feature>
<evidence type="ECO:0000313" key="4">
    <source>
        <dbReference type="Proteomes" id="UP000561011"/>
    </source>
</evidence>
<evidence type="ECO:0000256" key="1">
    <source>
        <dbReference type="SAM" id="MobiDB-lite"/>
    </source>
</evidence>
<evidence type="ECO:0000313" key="3">
    <source>
        <dbReference type="EMBL" id="NYS94115.1"/>
    </source>
</evidence>
<sequence>MDTTDRTPQQHGDEPDEAYDSLRAADPAASAEPDLSAIRAAVSRKVAASTGDEPAGARDGDGTPEEPLGAVPGQDGVADLAAARARRRPARWLQVAAAAVGVVAVGTAGYAFGAQGADPEPAAGGVGSEAADAPALPVPAGPAAGDQQGLGGPSTEKSSASQADRSMIAPFGGMRTLFTAVGLGDEPGTATAYGYDSSAAFTSEKASAIASLVGLEGTPELVSGAWHLGSTDWTGPTLDVQPDAATSFYYSDPTKDPWVEGSTAVAVDGATATAQLADMMTTLGVDPAAYTLTVEDTGTQDVTTVTAYPVAGPGATGQTWQLSVSSEGIYSLSGTLAPLVDLGAYGVVGPTTAVARLTDPRFGATPDFSILEDQPFARADVQTPEMVDPGVGVDSAEVPSDDPAAVPTVPPTLTPGTSFSWPVAEVAITGAELTTTTVYAADGSVALVPAYRLTGDDGSGWTVVAVTEEHLDFAAQR</sequence>
<dbReference type="EMBL" id="JACBYE010000026">
    <property type="protein sequence ID" value="NYS94115.1"/>
    <property type="molecule type" value="Genomic_DNA"/>
</dbReference>
<dbReference type="RefSeq" id="WP_179913587.1">
    <property type="nucleotide sequence ID" value="NZ_JACBYE010000026.1"/>
</dbReference>
<keyword evidence="2" id="KW-0812">Transmembrane</keyword>
<proteinExistence type="predicted"/>
<feature type="region of interest" description="Disordered" evidence="1">
    <location>
        <begin position="120"/>
        <end position="163"/>
    </location>
</feature>
<reference evidence="3 4" key="1">
    <citation type="submission" date="2020-07" db="EMBL/GenBank/DDBJ databases">
        <title>MOT database genomes.</title>
        <authorList>
            <person name="Joseph S."/>
            <person name="Aduse-Opoku J."/>
            <person name="Hashim A."/>
            <person name="Wade W."/>
            <person name="Curtis M."/>
        </authorList>
    </citation>
    <scope>NUCLEOTIDE SEQUENCE [LARGE SCALE GENOMIC DNA]</scope>
    <source>
        <strain evidence="3 4">DSM 100099</strain>
    </source>
</reference>
<accession>A0A853EU36</accession>
<dbReference type="AlphaFoldDB" id="A0A853EU36"/>
<dbReference type="Proteomes" id="UP000561011">
    <property type="component" value="Unassembled WGS sequence"/>
</dbReference>
<gene>
    <name evidence="3" type="ORF">HZZ10_11375</name>
</gene>
<protein>
    <submittedName>
        <fullName evidence="3">Uncharacterized protein</fullName>
    </submittedName>
</protein>